<evidence type="ECO:0000313" key="4">
    <source>
        <dbReference type="EMBL" id="KZT06889.1"/>
    </source>
</evidence>
<dbReference type="Pfam" id="PF00400">
    <property type="entry name" value="WD40"/>
    <property type="match status" value="2"/>
</dbReference>
<feature type="repeat" description="WD" evidence="3">
    <location>
        <begin position="272"/>
        <end position="287"/>
    </location>
</feature>
<dbReference type="InterPro" id="IPR001680">
    <property type="entry name" value="WD40_rpt"/>
</dbReference>
<evidence type="ECO:0000313" key="5">
    <source>
        <dbReference type="Proteomes" id="UP000076871"/>
    </source>
</evidence>
<dbReference type="InterPro" id="IPR036322">
    <property type="entry name" value="WD40_repeat_dom_sf"/>
</dbReference>
<dbReference type="EMBL" id="KV427622">
    <property type="protein sequence ID" value="KZT06889.1"/>
    <property type="molecule type" value="Genomic_DNA"/>
</dbReference>
<dbReference type="PANTHER" id="PTHR19879">
    <property type="entry name" value="TRANSCRIPTION INITIATION FACTOR TFIID"/>
    <property type="match status" value="1"/>
</dbReference>
<proteinExistence type="predicted"/>
<evidence type="ECO:0000256" key="1">
    <source>
        <dbReference type="ARBA" id="ARBA00022574"/>
    </source>
</evidence>
<dbReference type="GeneID" id="63829566"/>
<dbReference type="OrthoDB" id="10248252at2759"/>
<dbReference type="RefSeq" id="XP_040764629.1">
    <property type="nucleotide sequence ID" value="XM_040912538.1"/>
</dbReference>
<dbReference type="STRING" id="1314785.A0A165EEL9"/>
<sequence>MQYMTTEDVQFNPLQPTRMASCGADGIVQLWDCDQIIEDNMLLPVRAVPLDNCKAKTLAYKPDGCALAVSAFDGNIYVQQDSAERSSSITLPLGRDADHTTTDMIWGRKSSSHILYATSASCSIQEMAGCHKAFDTNSGGVICELDAQEAGQRLAVNEIGDTIVLATKGQGMSFCLRKYDARRRLGRAVERTMLEPFTGEGSHKVNYMAFSPDGVYIAIARTDNTAHVYDARFLGKDVLHVFAHEDGSNSQSGRHGVITAQWIDGFPRGLGLVTGGADGCIRLWDVRRSTDDPFNGTPIAECDYGIGDFVTGDIGKGEHPLIVGECSGQVNVFR</sequence>
<dbReference type="SMART" id="SM00320">
    <property type="entry name" value="WD40"/>
    <property type="match status" value="4"/>
</dbReference>
<dbReference type="AlphaFoldDB" id="A0A165EEL9"/>
<dbReference type="InterPro" id="IPR019775">
    <property type="entry name" value="WD40_repeat_CS"/>
</dbReference>
<dbReference type="Gene3D" id="2.130.10.10">
    <property type="entry name" value="YVTN repeat-like/Quinoprotein amine dehydrogenase"/>
    <property type="match status" value="1"/>
</dbReference>
<evidence type="ECO:0000256" key="2">
    <source>
        <dbReference type="ARBA" id="ARBA00022737"/>
    </source>
</evidence>
<accession>A0A165EEL9</accession>
<evidence type="ECO:0000256" key="3">
    <source>
        <dbReference type="PROSITE-ProRule" id="PRU00221"/>
    </source>
</evidence>
<keyword evidence="5" id="KW-1185">Reference proteome</keyword>
<dbReference type="InterPro" id="IPR015943">
    <property type="entry name" value="WD40/YVTN_repeat-like_dom_sf"/>
</dbReference>
<dbReference type="SUPFAM" id="SSF50978">
    <property type="entry name" value="WD40 repeat-like"/>
    <property type="match status" value="1"/>
</dbReference>
<dbReference type="Proteomes" id="UP000076871">
    <property type="component" value="Unassembled WGS sequence"/>
</dbReference>
<dbReference type="PROSITE" id="PS00678">
    <property type="entry name" value="WD_REPEATS_1"/>
    <property type="match status" value="1"/>
</dbReference>
<dbReference type="PROSITE" id="PS50082">
    <property type="entry name" value="WD_REPEATS_2"/>
    <property type="match status" value="1"/>
</dbReference>
<name>A0A165EEL9_9APHY</name>
<protein>
    <submittedName>
        <fullName evidence="4">WD40 repeat-like protein</fullName>
    </submittedName>
</protein>
<keyword evidence="1 3" id="KW-0853">WD repeat</keyword>
<dbReference type="InParanoid" id="A0A165EEL9"/>
<keyword evidence="2" id="KW-0677">Repeat</keyword>
<dbReference type="PANTHER" id="PTHR19879:SF9">
    <property type="entry name" value="TRANSCRIPTION INITIATION FACTOR TFIID SUBUNIT 5"/>
    <property type="match status" value="1"/>
</dbReference>
<reference evidence="4 5" key="1">
    <citation type="journal article" date="2016" name="Mol. Biol. Evol.">
        <title>Comparative Genomics of Early-Diverging Mushroom-Forming Fungi Provides Insights into the Origins of Lignocellulose Decay Capabilities.</title>
        <authorList>
            <person name="Nagy L.G."/>
            <person name="Riley R."/>
            <person name="Tritt A."/>
            <person name="Adam C."/>
            <person name="Daum C."/>
            <person name="Floudas D."/>
            <person name="Sun H."/>
            <person name="Yadav J.S."/>
            <person name="Pangilinan J."/>
            <person name="Larsson K.H."/>
            <person name="Matsuura K."/>
            <person name="Barry K."/>
            <person name="Labutti K."/>
            <person name="Kuo R."/>
            <person name="Ohm R.A."/>
            <person name="Bhattacharya S.S."/>
            <person name="Shirouzu T."/>
            <person name="Yoshinaga Y."/>
            <person name="Martin F.M."/>
            <person name="Grigoriev I.V."/>
            <person name="Hibbett D.S."/>
        </authorList>
    </citation>
    <scope>NUCLEOTIDE SEQUENCE [LARGE SCALE GENOMIC DNA]</scope>
    <source>
        <strain evidence="4 5">93-53</strain>
    </source>
</reference>
<gene>
    <name evidence="4" type="ORF">LAESUDRAFT_759057</name>
</gene>
<organism evidence="4 5">
    <name type="scientific">Laetiporus sulphureus 93-53</name>
    <dbReference type="NCBI Taxonomy" id="1314785"/>
    <lineage>
        <taxon>Eukaryota</taxon>
        <taxon>Fungi</taxon>
        <taxon>Dikarya</taxon>
        <taxon>Basidiomycota</taxon>
        <taxon>Agaricomycotina</taxon>
        <taxon>Agaricomycetes</taxon>
        <taxon>Polyporales</taxon>
        <taxon>Laetiporus</taxon>
    </lineage>
</organism>